<dbReference type="GO" id="GO:1990904">
    <property type="term" value="C:ribonucleoprotein complex"/>
    <property type="evidence" value="ECO:0007669"/>
    <property type="project" value="UniProtKB-KW"/>
</dbReference>
<dbReference type="FunFam" id="3.30.1440.10:FF:000001">
    <property type="entry name" value="50S ribosomal protein L5"/>
    <property type="match status" value="1"/>
</dbReference>
<dbReference type="InterPro" id="IPR020929">
    <property type="entry name" value="Ribosomal_uL5_CS"/>
</dbReference>
<keyword evidence="7" id="KW-0687">Ribonucleoprotein</keyword>
<evidence type="ECO:0000256" key="6">
    <source>
        <dbReference type="ARBA" id="ARBA00022980"/>
    </source>
</evidence>
<dbReference type="PROSITE" id="PS00358">
    <property type="entry name" value="RIBOSOMAL_L5"/>
    <property type="match status" value="1"/>
</dbReference>
<proteinExistence type="inferred from homology"/>
<reference evidence="11" key="1">
    <citation type="journal article" date="2021" name="Eur. J. Phycol.">
        <title>High-throughput sequencing of the kelp Alaria (Phaeophyceae) reveals epi-endobiotic associations, including a likely phaeophycean parasite.</title>
        <authorList>
            <person name="Bringloe T.T."/>
            <person name="Sauermann R."/>
            <person name="Krause-Jensen D."/>
            <person name="Olesen B."/>
            <person name="Klimova A."/>
            <person name="Klochkova T.A."/>
            <person name="Verbruggen H."/>
        </authorList>
    </citation>
    <scope>NUCLEOTIDE SEQUENCE</scope>
</reference>
<dbReference type="GO" id="GO:0005840">
    <property type="term" value="C:ribosome"/>
    <property type="evidence" value="ECO:0007669"/>
    <property type="project" value="UniProtKB-KW"/>
</dbReference>
<evidence type="ECO:0000256" key="1">
    <source>
        <dbReference type="ARBA" id="ARBA00003898"/>
    </source>
</evidence>
<dbReference type="InterPro" id="IPR020930">
    <property type="entry name" value="Ribosomal_uL5_bac-type"/>
</dbReference>
<dbReference type="PANTHER" id="PTHR11994">
    <property type="entry name" value="60S RIBOSOMAL PROTEIN L11-RELATED"/>
    <property type="match status" value="1"/>
</dbReference>
<evidence type="ECO:0000256" key="3">
    <source>
        <dbReference type="ARBA" id="ARBA00008553"/>
    </source>
</evidence>
<feature type="domain" description="Large ribosomal subunit protein uL5 C-terminal" evidence="10">
    <location>
        <begin position="92"/>
        <end position="183"/>
    </location>
</feature>
<dbReference type="InterPro" id="IPR031309">
    <property type="entry name" value="Ribosomal_uL5_C"/>
</dbReference>
<evidence type="ECO:0000256" key="7">
    <source>
        <dbReference type="ARBA" id="ARBA00023274"/>
    </source>
</evidence>
<dbReference type="Pfam" id="PF00281">
    <property type="entry name" value="Ribosomal_L5"/>
    <property type="match status" value="1"/>
</dbReference>
<comment type="function">
    <text evidence="1">Binds 5S rRNA, forms part of the central protuberance of the 50S subunit.</text>
</comment>
<dbReference type="GO" id="GO:0006412">
    <property type="term" value="P:translation"/>
    <property type="evidence" value="ECO:0007669"/>
    <property type="project" value="InterPro"/>
</dbReference>
<evidence type="ECO:0000256" key="4">
    <source>
        <dbReference type="ARBA" id="ARBA00011505"/>
    </source>
</evidence>
<dbReference type="GO" id="GO:0003735">
    <property type="term" value="F:structural constituent of ribosome"/>
    <property type="evidence" value="ECO:0007669"/>
    <property type="project" value="InterPro"/>
</dbReference>
<dbReference type="EMBL" id="MW266086">
    <property type="protein sequence ID" value="QSV12694.1"/>
    <property type="molecule type" value="Genomic_DNA"/>
</dbReference>
<dbReference type="HAMAP" id="MF_01333_B">
    <property type="entry name" value="Ribosomal_uL5_B"/>
    <property type="match status" value="1"/>
</dbReference>
<keyword evidence="5 11" id="KW-0934">Plastid</keyword>
<gene>
    <name evidence="11" type="primary">rpl5</name>
</gene>
<geneLocation type="plastid" evidence="11"/>
<evidence type="ECO:0000259" key="10">
    <source>
        <dbReference type="Pfam" id="PF00673"/>
    </source>
</evidence>
<accession>A0A8E5BGR0</accession>
<comment type="subcellular location">
    <subcellularLocation>
        <location evidence="2">Plastid</location>
    </subcellularLocation>
</comment>
<dbReference type="PIRSF" id="PIRSF002161">
    <property type="entry name" value="Ribosomal_L5"/>
    <property type="match status" value="1"/>
</dbReference>
<name>A0A8E5BGR0_9PHAE</name>
<dbReference type="GO" id="GO:0009536">
    <property type="term" value="C:plastid"/>
    <property type="evidence" value="ECO:0007669"/>
    <property type="project" value="UniProtKB-SubCell"/>
</dbReference>
<evidence type="ECO:0000256" key="2">
    <source>
        <dbReference type="ARBA" id="ARBA00004474"/>
    </source>
</evidence>
<dbReference type="InterPro" id="IPR002132">
    <property type="entry name" value="Ribosomal_uL5"/>
</dbReference>
<organism evidence="11">
    <name type="scientific">Phaeophyceae sp</name>
    <dbReference type="NCBI Taxonomy" id="2249243"/>
    <lineage>
        <taxon>Eukaryota</taxon>
        <taxon>Sar</taxon>
        <taxon>Stramenopiles</taxon>
        <taxon>Ochrophyta</taxon>
        <taxon>PX clade</taxon>
        <taxon>Phaeophyceae</taxon>
    </lineage>
</organism>
<feature type="domain" description="Large ribosomal subunit protein uL5 N-terminal" evidence="9">
    <location>
        <begin position="31"/>
        <end position="87"/>
    </location>
</feature>
<dbReference type="InterPro" id="IPR031310">
    <property type="entry name" value="Ribosomal_uL5_N"/>
</dbReference>
<dbReference type="Pfam" id="PF00673">
    <property type="entry name" value="Ribosomal_L5_C"/>
    <property type="match status" value="1"/>
</dbReference>
<comment type="subunit">
    <text evidence="4">Part of the 50S ribosomal subunit; contacts the 5S rRNA.</text>
</comment>
<keyword evidence="6 11" id="KW-0689">Ribosomal protein</keyword>
<sequence>MKNNNLYSKNLKLLYKDSITLNLKTKFDYKNIHEVPKIIKIQLNCGLGIESQNKKILERAIEEVRLITGQQPVLTKAKKSIAGFKIREDMILGLTVTLRNKKMYEFLTKLIHLVLPRIRDFRGLSIKGFDRKGNYNFGLKEQLVFPEINYEDVKKINGFNISLVTTAQTEVEGKYLLEQFGFPIQRF</sequence>
<protein>
    <recommendedName>
        <fullName evidence="8">50S ribosomal protein L5, chloroplastic</fullName>
    </recommendedName>
</protein>
<evidence type="ECO:0000256" key="5">
    <source>
        <dbReference type="ARBA" id="ARBA00022640"/>
    </source>
</evidence>
<evidence type="ECO:0000259" key="9">
    <source>
        <dbReference type="Pfam" id="PF00281"/>
    </source>
</evidence>
<comment type="similarity">
    <text evidence="3">Belongs to the universal ribosomal protein uL5 family.</text>
</comment>
<dbReference type="NCBIfam" id="NF000585">
    <property type="entry name" value="PRK00010.1"/>
    <property type="match status" value="1"/>
</dbReference>
<evidence type="ECO:0000313" key="11">
    <source>
        <dbReference type="EMBL" id="QSV12694.1"/>
    </source>
</evidence>
<dbReference type="AlphaFoldDB" id="A0A8E5BGR0"/>
<evidence type="ECO:0000256" key="8">
    <source>
        <dbReference type="ARBA" id="ARBA00035391"/>
    </source>
</evidence>